<organism evidence="1 2">
    <name type="scientific">Hibiscus sabdariffa</name>
    <name type="common">roselle</name>
    <dbReference type="NCBI Taxonomy" id="183260"/>
    <lineage>
        <taxon>Eukaryota</taxon>
        <taxon>Viridiplantae</taxon>
        <taxon>Streptophyta</taxon>
        <taxon>Embryophyta</taxon>
        <taxon>Tracheophyta</taxon>
        <taxon>Spermatophyta</taxon>
        <taxon>Magnoliopsida</taxon>
        <taxon>eudicotyledons</taxon>
        <taxon>Gunneridae</taxon>
        <taxon>Pentapetalae</taxon>
        <taxon>rosids</taxon>
        <taxon>malvids</taxon>
        <taxon>Malvales</taxon>
        <taxon>Malvaceae</taxon>
        <taxon>Malvoideae</taxon>
        <taxon>Hibiscus</taxon>
    </lineage>
</organism>
<dbReference type="PANTHER" id="PTHR20275">
    <property type="entry name" value="NAD KINASE"/>
    <property type="match status" value="1"/>
</dbReference>
<dbReference type="Proteomes" id="UP001396334">
    <property type="component" value="Unassembled WGS sequence"/>
</dbReference>
<evidence type="ECO:0000313" key="1">
    <source>
        <dbReference type="EMBL" id="KAK9004783.1"/>
    </source>
</evidence>
<dbReference type="InterPro" id="IPR016064">
    <property type="entry name" value="NAD/diacylglycerol_kinase_sf"/>
</dbReference>
<dbReference type="InterPro" id="IPR017437">
    <property type="entry name" value="ATP-NAD_kinase_PpnK-typ_C"/>
</dbReference>
<reference evidence="1 2" key="1">
    <citation type="journal article" date="2024" name="G3 (Bethesda)">
        <title>Genome assembly of Hibiscus sabdariffa L. provides insights into metabolisms of medicinal natural products.</title>
        <authorList>
            <person name="Kim T."/>
        </authorList>
    </citation>
    <scope>NUCLEOTIDE SEQUENCE [LARGE SCALE GENOMIC DNA]</scope>
    <source>
        <strain evidence="1">TK-2024</strain>
        <tissue evidence="1">Old leaves</tissue>
    </source>
</reference>
<keyword evidence="2" id="KW-1185">Reference proteome</keyword>
<proteinExistence type="predicted"/>
<dbReference type="PANTHER" id="PTHR20275:SF28">
    <property type="entry name" value="NADH KINASE"/>
    <property type="match status" value="1"/>
</dbReference>
<dbReference type="Gene3D" id="2.60.200.30">
    <property type="entry name" value="Probable inorganic polyphosphate/atp-NAD kinase, domain 2"/>
    <property type="match status" value="1"/>
</dbReference>
<evidence type="ECO:0000313" key="2">
    <source>
        <dbReference type="Proteomes" id="UP001396334"/>
    </source>
</evidence>
<accession>A0ABR2QVQ7</accession>
<name>A0ABR2QVQ7_9ROSI</name>
<protein>
    <submittedName>
        <fullName evidence="1">Uncharacterized protein</fullName>
    </submittedName>
</protein>
<comment type="caution">
    <text evidence="1">The sequence shown here is derived from an EMBL/GenBank/DDBJ whole genome shotgun (WGS) entry which is preliminary data.</text>
</comment>
<dbReference type="EMBL" id="JBBPBN010000030">
    <property type="protein sequence ID" value="KAK9004783.1"/>
    <property type="molecule type" value="Genomic_DNA"/>
</dbReference>
<gene>
    <name evidence="1" type="ORF">V6N11_042239</name>
</gene>
<sequence length="196" mass="21129">MTFFLEGQIVPSELSRISISLNSKALSACALNDIFIAHPRPATVSRFLLKQGILTDKKAFKHNATGFKIFCVHVGRISEDDQTCLLLVDRGSRGLRISTAAGSTAAMLSAGGFAIPILSRDLQYIVREPISPGGTNSSLMRGLIKSDQSTDAAWFSKEGFIHFDGSHVFYHIQGGDAIEISSKAPVLQVVVPHLSS</sequence>
<dbReference type="SUPFAM" id="SSF111331">
    <property type="entry name" value="NAD kinase/diacylglycerol kinase-like"/>
    <property type="match status" value="1"/>
</dbReference>